<dbReference type="EnsemblMetazoa" id="AMAM002151-RA">
    <property type="protein sequence ID" value="AMAM002151-PA"/>
    <property type="gene ID" value="AMAM002151"/>
</dbReference>
<proteinExistence type="predicted"/>
<dbReference type="Proteomes" id="UP000075901">
    <property type="component" value="Unassembled WGS sequence"/>
</dbReference>
<reference evidence="1" key="2">
    <citation type="submission" date="2020-05" db="UniProtKB">
        <authorList>
            <consortium name="EnsemblMetazoa"/>
        </authorList>
    </citation>
    <scope>IDENTIFICATION</scope>
    <source>
        <strain evidence="1">maculatus3</strain>
    </source>
</reference>
<evidence type="ECO:0000313" key="1">
    <source>
        <dbReference type="EnsemblMetazoa" id="AMAM002151-PA"/>
    </source>
</evidence>
<reference evidence="2" key="1">
    <citation type="submission" date="2013-09" db="EMBL/GenBank/DDBJ databases">
        <title>The Genome Sequence of Anopheles maculatus species B.</title>
        <authorList>
            <consortium name="The Broad Institute Genomics Platform"/>
            <person name="Neafsey D.E."/>
            <person name="Besansky N."/>
            <person name="Howell P."/>
            <person name="Walton C."/>
            <person name="Young S.K."/>
            <person name="Zeng Q."/>
            <person name="Gargeya S."/>
            <person name="Fitzgerald M."/>
            <person name="Haas B."/>
            <person name="Abouelleil A."/>
            <person name="Allen A.W."/>
            <person name="Alvarado L."/>
            <person name="Arachchi H.M."/>
            <person name="Berlin A.M."/>
            <person name="Chapman S.B."/>
            <person name="Gainer-Dewar J."/>
            <person name="Goldberg J."/>
            <person name="Griggs A."/>
            <person name="Gujja S."/>
            <person name="Hansen M."/>
            <person name="Howarth C."/>
            <person name="Imamovic A."/>
            <person name="Ireland A."/>
            <person name="Larimer J."/>
            <person name="McCowan C."/>
            <person name="Murphy C."/>
            <person name="Pearson M."/>
            <person name="Poon T.W."/>
            <person name="Priest M."/>
            <person name="Roberts A."/>
            <person name="Saif S."/>
            <person name="Shea T."/>
            <person name="Sisk P."/>
            <person name="Sykes S."/>
            <person name="Wortman J."/>
            <person name="Nusbaum C."/>
            <person name="Birren B."/>
        </authorList>
    </citation>
    <scope>NUCLEOTIDE SEQUENCE [LARGE SCALE GENOMIC DNA]</scope>
    <source>
        <strain evidence="2">maculatus3</strain>
    </source>
</reference>
<protein>
    <submittedName>
        <fullName evidence="1">Uncharacterized protein</fullName>
    </submittedName>
</protein>
<dbReference type="VEuPathDB" id="VectorBase:AMAM002151"/>
<organism evidence="1 2">
    <name type="scientific">Anopheles maculatus</name>
    <dbReference type="NCBI Taxonomy" id="74869"/>
    <lineage>
        <taxon>Eukaryota</taxon>
        <taxon>Metazoa</taxon>
        <taxon>Ecdysozoa</taxon>
        <taxon>Arthropoda</taxon>
        <taxon>Hexapoda</taxon>
        <taxon>Insecta</taxon>
        <taxon>Pterygota</taxon>
        <taxon>Neoptera</taxon>
        <taxon>Endopterygota</taxon>
        <taxon>Diptera</taxon>
        <taxon>Nematocera</taxon>
        <taxon>Culicoidea</taxon>
        <taxon>Culicidae</taxon>
        <taxon>Anophelinae</taxon>
        <taxon>Anopheles</taxon>
        <taxon>Anopheles maculatus group</taxon>
    </lineage>
</organism>
<dbReference type="AlphaFoldDB" id="A0A182S944"/>
<keyword evidence="2" id="KW-1185">Reference proteome</keyword>
<name>A0A182S944_9DIPT</name>
<sequence>MTTHPALPFRLQSANPSRVRLLLALLVFGNVWLTAVGTQRTVYRAGDEIVTITRTKVDPSTVTSPGYSYYTYTAANPQPEIVYYTNAQGITTRQYQTTSGSVVAGNRRIAYDDGTATEGIGIVFTFPTSFIPSAVPSKCFSSFSPFLYPTTSTAS</sequence>
<accession>A0A182S944</accession>
<evidence type="ECO:0000313" key="2">
    <source>
        <dbReference type="Proteomes" id="UP000075901"/>
    </source>
</evidence>